<feature type="region of interest" description="Disordered" evidence="1">
    <location>
        <begin position="1"/>
        <end position="48"/>
    </location>
</feature>
<proteinExistence type="predicted"/>
<evidence type="ECO:0008006" key="4">
    <source>
        <dbReference type="Google" id="ProtNLM"/>
    </source>
</evidence>
<sequence>MTKKFNKGSKNQNSPKAGTEEFASEITSGDNSKGNKRNKDQNDKTDMD</sequence>
<evidence type="ECO:0000313" key="3">
    <source>
        <dbReference type="Proteomes" id="UP001601059"/>
    </source>
</evidence>
<feature type="compositionally biased region" description="Basic and acidic residues" evidence="1">
    <location>
        <begin position="37"/>
        <end position="48"/>
    </location>
</feature>
<reference evidence="2 3" key="1">
    <citation type="submission" date="2024-08" db="EMBL/GenBank/DDBJ databases">
        <title>Two novel Cytobacillus novel species.</title>
        <authorList>
            <person name="Liu G."/>
        </authorList>
    </citation>
    <scope>NUCLEOTIDE SEQUENCE [LARGE SCALE GENOMIC DNA]</scope>
    <source>
        <strain evidence="2 3">FJAT-54145</strain>
    </source>
</reference>
<protein>
    <recommendedName>
        <fullName evidence="4">Imidazoleglycerol-phosphate dehydratase</fullName>
    </recommendedName>
</protein>
<evidence type="ECO:0000256" key="1">
    <source>
        <dbReference type="SAM" id="MobiDB-lite"/>
    </source>
</evidence>
<name>A0ABW6KDE9_9BACI</name>
<dbReference type="EMBL" id="JBIACK010000009">
    <property type="protein sequence ID" value="MFE8702283.1"/>
    <property type="molecule type" value="Genomic_DNA"/>
</dbReference>
<keyword evidence="3" id="KW-1185">Reference proteome</keyword>
<evidence type="ECO:0000313" key="2">
    <source>
        <dbReference type="EMBL" id="MFE8702283.1"/>
    </source>
</evidence>
<dbReference type="RefSeq" id="WP_389362252.1">
    <property type="nucleotide sequence ID" value="NZ_JBIACK010000009.1"/>
</dbReference>
<organism evidence="2 3">
    <name type="scientific">Cytobacillus spartinae</name>
    <dbReference type="NCBI Taxonomy" id="3299023"/>
    <lineage>
        <taxon>Bacteria</taxon>
        <taxon>Bacillati</taxon>
        <taxon>Bacillota</taxon>
        <taxon>Bacilli</taxon>
        <taxon>Bacillales</taxon>
        <taxon>Bacillaceae</taxon>
        <taxon>Cytobacillus</taxon>
    </lineage>
</organism>
<accession>A0ABW6KDE9</accession>
<dbReference type="Proteomes" id="UP001601059">
    <property type="component" value="Unassembled WGS sequence"/>
</dbReference>
<gene>
    <name evidence="2" type="ORF">ACFYKX_16935</name>
</gene>
<comment type="caution">
    <text evidence="2">The sequence shown here is derived from an EMBL/GenBank/DDBJ whole genome shotgun (WGS) entry which is preliminary data.</text>
</comment>